<dbReference type="PANTHER" id="PTHR46600:SF1">
    <property type="entry name" value="THAP DOMAIN-CONTAINING PROTEIN 1"/>
    <property type="match status" value="1"/>
</dbReference>
<evidence type="ECO:0000256" key="6">
    <source>
        <dbReference type="ARBA" id="ARBA00023015"/>
    </source>
</evidence>
<keyword evidence="6" id="KW-0805">Transcription regulation</keyword>
<accession>A0A922MJU4</accession>
<evidence type="ECO:0000256" key="12">
    <source>
        <dbReference type="PROSITE-ProRule" id="PRU00309"/>
    </source>
</evidence>
<evidence type="ECO:0000256" key="7">
    <source>
        <dbReference type="ARBA" id="ARBA00023054"/>
    </source>
</evidence>
<evidence type="ECO:0000256" key="4">
    <source>
        <dbReference type="ARBA" id="ARBA00022771"/>
    </source>
</evidence>
<evidence type="ECO:0000256" key="5">
    <source>
        <dbReference type="ARBA" id="ARBA00022833"/>
    </source>
</evidence>
<dbReference type="EMBL" id="JACEFF010000418">
    <property type="protein sequence ID" value="KAH9638112.1"/>
    <property type="molecule type" value="Genomic_DNA"/>
</dbReference>
<comment type="similarity">
    <text evidence="2">Belongs to the THAP1 family.</text>
</comment>
<feature type="coiled-coil region" evidence="13">
    <location>
        <begin position="233"/>
        <end position="260"/>
    </location>
</feature>
<comment type="subcellular location">
    <subcellularLocation>
        <location evidence="1">Nucleus</location>
        <location evidence="1">Nucleoplasm</location>
    </subcellularLocation>
</comment>
<dbReference type="GO" id="GO:0008270">
    <property type="term" value="F:zinc ion binding"/>
    <property type="evidence" value="ECO:0007669"/>
    <property type="project" value="UniProtKB-KW"/>
</dbReference>
<evidence type="ECO:0000256" key="11">
    <source>
        <dbReference type="ARBA" id="ARBA00023306"/>
    </source>
</evidence>
<dbReference type="Proteomes" id="UP000814243">
    <property type="component" value="Unassembled WGS sequence"/>
</dbReference>
<dbReference type="GO" id="GO:0043565">
    <property type="term" value="F:sequence-specific DNA binding"/>
    <property type="evidence" value="ECO:0007669"/>
    <property type="project" value="InterPro"/>
</dbReference>
<sequence length="262" mass="30284">MVGHQVITRRSVHIVSLYCHYALRALRKKTNNSDKMTVCAIKVCRNYKGRAKNTKQITYHQIPSNPIIRNQWIDRIRKSRGEATWKPTKTTVVCSDHFRSKDIHSVDKTGRRRLTKEAVPRKALFLSSVQSSESEDSDGIELAEKSNSNEAGPSGTQSTDNDLNINDTDQVPNNGQSDATINDEIVELQNKTELDEENSFSDLDYIFDTPKEAKLRRDLRRKIELERKHCLKIKSLRQKNLRLKKKIASLKQMMETLKKERY</sequence>
<dbReference type="OrthoDB" id="7312725at2759"/>
<organism evidence="16 17">
    <name type="scientific">Spodoptera exigua</name>
    <name type="common">Beet armyworm</name>
    <name type="synonym">Noctua fulgens</name>
    <dbReference type="NCBI Taxonomy" id="7107"/>
    <lineage>
        <taxon>Eukaryota</taxon>
        <taxon>Metazoa</taxon>
        <taxon>Ecdysozoa</taxon>
        <taxon>Arthropoda</taxon>
        <taxon>Hexapoda</taxon>
        <taxon>Insecta</taxon>
        <taxon>Pterygota</taxon>
        <taxon>Neoptera</taxon>
        <taxon>Endopterygota</taxon>
        <taxon>Lepidoptera</taxon>
        <taxon>Glossata</taxon>
        <taxon>Ditrysia</taxon>
        <taxon>Noctuoidea</taxon>
        <taxon>Noctuidae</taxon>
        <taxon>Amphipyrinae</taxon>
        <taxon>Spodoptera</taxon>
    </lineage>
</organism>
<keyword evidence="11" id="KW-0131">Cell cycle</keyword>
<evidence type="ECO:0000259" key="15">
    <source>
        <dbReference type="PROSITE" id="PS50950"/>
    </source>
</evidence>
<evidence type="ECO:0000256" key="10">
    <source>
        <dbReference type="ARBA" id="ARBA00023242"/>
    </source>
</evidence>
<dbReference type="InterPro" id="IPR038441">
    <property type="entry name" value="THAP_Znf_sf"/>
</dbReference>
<dbReference type="PROSITE" id="PS50950">
    <property type="entry name" value="ZF_THAP"/>
    <property type="match status" value="1"/>
</dbReference>
<dbReference type="InterPro" id="IPR006612">
    <property type="entry name" value="THAP_Znf"/>
</dbReference>
<dbReference type="AlphaFoldDB" id="A0A922MJU4"/>
<proteinExistence type="inferred from homology"/>
<keyword evidence="5" id="KW-0862">Zinc</keyword>
<dbReference type="PANTHER" id="PTHR46600">
    <property type="entry name" value="THAP DOMAIN-CONTAINING"/>
    <property type="match status" value="1"/>
</dbReference>
<evidence type="ECO:0000256" key="8">
    <source>
        <dbReference type="ARBA" id="ARBA00023125"/>
    </source>
</evidence>
<evidence type="ECO:0000256" key="3">
    <source>
        <dbReference type="ARBA" id="ARBA00022723"/>
    </source>
</evidence>
<keyword evidence="9" id="KW-0804">Transcription</keyword>
<dbReference type="SMART" id="SM00980">
    <property type="entry name" value="THAP"/>
    <property type="match status" value="1"/>
</dbReference>
<dbReference type="Gene3D" id="6.20.210.20">
    <property type="entry name" value="THAP domain"/>
    <property type="match status" value="1"/>
</dbReference>
<keyword evidence="4 12" id="KW-0863">Zinc-finger</keyword>
<dbReference type="Pfam" id="PF05485">
    <property type="entry name" value="THAP"/>
    <property type="match status" value="1"/>
</dbReference>
<dbReference type="SUPFAM" id="SSF57716">
    <property type="entry name" value="Glucocorticoid receptor-like (DNA-binding domain)"/>
    <property type="match status" value="1"/>
</dbReference>
<evidence type="ECO:0000256" key="1">
    <source>
        <dbReference type="ARBA" id="ARBA00004642"/>
    </source>
</evidence>
<evidence type="ECO:0000256" key="13">
    <source>
        <dbReference type="SAM" id="Coils"/>
    </source>
</evidence>
<feature type="domain" description="THAP-type" evidence="15">
    <location>
        <begin position="36"/>
        <end position="123"/>
    </location>
</feature>
<keyword evidence="3" id="KW-0479">Metal-binding</keyword>
<protein>
    <recommendedName>
        <fullName evidence="15">THAP-type domain-containing protein</fullName>
    </recommendedName>
</protein>
<keyword evidence="7 13" id="KW-0175">Coiled coil</keyword>
<keyword evidence="10" id="KW-0539">Nucleus</keyword>
<name>A0A922MJU4_SPOEX</name>
<evidence type="ECO:0000313" key="17">
    <source>
        <dbReference type="Proteomes" id="UP000814243"/>
    </source>
</evidence>
<feature type="region of interest" description="Disordered" evidence="14">
    <location>
        <begin position="127"/>
        <end position="179"/>
    </location>
</feature>
<dbReference type="GO" id="GO:0005654">
    <property type="term" value="C:nucleoplasm"/>
    <property type="evidence" value="ECO:0007669"/>
    <property type="project" value="UniProtKB-SubCell"/>
</dbReference>
<reference evidence="16" key="1">
    <citation type="journal article" date="2021" name="G3 (Bethesda)">
        <title>Genome and transcriptome analysis of the beet armyworm Spodoptera exigua reveals targets for pest control. .</title>
        <authorList>
            <person name="Simon S."/>
            <person name="Breeschoten T."/>
            <person name="Jansen H.J."/>
            <person name="Dirks R.P."/>
            <person name="Schranz M.E."/>
            <person name="Ros V.I.D."/>
        </authorList>
    </citation>
    <scope>NUCLEOTIDE SEQUENCE</scope>
    <source>
        <strain evidence="16">TB_SE_WUR_2020</strain>
    </source>
</reference>
<evidence type="ECO:0000313" key="16">
    <source>
        <dbReference type="EMBL" id="KAH9638112.1"/>
    </source>
</evidence>
<keyword evidence="8 12" id="KW-0238">DNA-binding</keyword>
<feature type="compositionally biased region" description="Polar residues" evidence="14">
    <location>
        <begin position="145"/>
        <end position="179"/>
    </location>
</feature>
<dbReference type="InterPro" id="IPR026516">
    <property type="entry name" value="THAP1/10"/>
</dbReference>
<evidence type="ECO:0000256" key="2">
    <source>
        <dbReference type="ARBA" id="ARBA00006177"/>
    </source>
</evidence>
<evidence type="ECO:0000256" key="9">
    <source>
        <dbReference type="ARBA" id="ARBA00023163"/>
    </source>
</evidence>
<comment type="caution">
    <text evidence="16">The sequence shown here is derived from an EMBL/GenBank/DDBJ whole genome shotgun (WGS) entry which is preliminary data.</text>
</comment>
<gene>
    <name evidence="16" type="ORF">HF086_014973</name>
</gene>
<evidence type="ECO:0000256" key="14">
    <source>
        <dbReference type="SAM" id="MobiDB-lite"/>
    </source>
</evidence>